<protein>
    <submittedName>
        <fullName evidence="3">Beta-ketoacyl-ACP reductase</fullName>
    </submittedName>
</protein>
<dbReference type="PANTHER" id="PTHR42760">
    <property type="entry name" value="SHORT-CHAIN DEHYDROGENASES/REDUCTASES FAMILY MEMBER"/>
    <property type="match status" value="1"/>
</dbReference>
<dbReference type="Proteomes" id="UP000612585">
    <property type="component" value="Unassembled WGS sequence"/>
</dbReference>
<keyword evidence="2" id="KW-0560">Oxidoreductase</keyword>
<comment type="caution">
    <text evidence="3">The sequence shown here is derived from an EMBL/GenBank/DDBJ whole genome shotgun (WGS) entry which is preliminary data.</text>
</comment>
<proteinExistence type="inferred from homology"/>
<evidence type="ECO:0000256" key="2">
    <source>
        <dbReference type="ARBA" id="ARBA00023002"/>
    </source>
</evidence>
<gene>
    <name evidence="3" type="ORF">Vau01_053040</name>
</gene>
<dbReference type="PANTHER" id="PTHR42760:SF133">
    <property type="entry name" value="3-OXOACYL-[ACYL-CARRIER-PROTEIN] REDUCTASE"/>
    <property type="match status" value="1"/>
</dbReference>
<dbReference type="AlphaFoldDB" id="A0A8J3ZAJ8"/>
<evidence type="ECO:0000313" key="3">
    <source>
        <dbReference type="EMBL" id="GIJ57788.1"/>
    </source>
</evidence>
<evidence type="ECO:0000313" key="4">
    <source>
        <dbReference type="Proteomes" id="UP000612585"/>
    </source>
</evidence>
<dbReference type="InterPro" id="IPR002347">
    <property type="entry name" value="SDR_fam"/>
</dbReference>
<dbReference type="InterPro" id="IPR020904">
    <property type="entry name" value="Sc_DH/Rdtase_CS"/>
</dbReference>
<keyword evidence="4" id="KW-1185">Reference proteome</keyword>
<name>A0A8J3ZAJ8_9ACTN</name>
<dbReference type="InterPro" id="IPR036291">
    <property type="entry name" value="NAD(P)-bd_dom_sf"/>
</dbReference>
<evidence type="ECO:0000256" key="1">
    <source>
        <dbReference type="ARBA" id="ARBA00006484"/>
    </source>
</evidence>
<dbReference type="PRINTS" id="PR00081">
    <property type="entry name" value="GDHRDH"/>
</dbReference>
<organism evidence="3 4">
    <name type="scientific">Virgisporangium aurantiacum</name>
    <dbReference type="NCBI Taxonomy" id="175570"/>
    <lineage>
        <taxon>Bacteria</taxon>
        <taxon>Bacillati</taxon>
        <taxon>Actinomycetota</taxon>
        <taxon>Actinomycetes</taxon>
        <taxon>Micromonosporales</taxon>
        <taxon>Micromonosporaceae</taxon>
        <taxon>Virgisporangium</taxon>
    </lineage>
</organism>
<dbReference type="FunFam" id="3.40.50.720:FF:000173">
    <property type="entry name" value="3-oxoacyl-[acyl-carrier protein] reductase"/>
    <property type="match status" value="1"/>
</dbReference>
<dbReference type="Pfam" id="PF13561">
    <property type="entry name" value="adh_short_C2"/>
    <property type="match status" value="1"/>
</dbReference>
<sequence>MTSRGVALVTGGGRGIGRAISERLASLGYAVVVNYMSDAAAAEEVAKSLDAKGFVAHPMRADVCSPDAVADLYARIDRDLGERPAVVVNNVGEFGLSTVHDTGVERWNRIIDSNLNSAFYVTREALPEMRRRRHGRIVFIGMAATLRIRGAANVAAYAIAKTGVAVLARTLAAEEAAYGIRTNCVAPGLIDNGYLPPEQAAWMVDRVPSGRLGRPEEVADAVAFLISDQARYVSGATLSVSGGWDWDNRKPDHDAGVERLFND</sequence>
<comment type="similarity">
    <text evidence="1">Belongs to the short-chain dehydrogenases/reductases (SDR) family.</text>
</comment>
<dbReference type="EMBL" id="BOPG01000033">
    <property type="protein sequence ID" value="GIJ57788.1"/>
    <property type="molecule type" value="Genomic_DNA"/>
</dbReference>
<reference evidence="3" key="1">
    <citation type="submission" date="2021-01" db="EMBL/GenBank/DDBJ databases">
        <title>Whole genome shotgun sequence of Virgisporangium aurantiacum NBRC 16421.</title>
        <authorList>
            <person name="Komaki H."/>
            <person name="Tamura T."/>
        </authorList>
    </citation>
    <scope>NUCLEOTIDE SEQUENCE</scope>
    <source>
        <strain evidence="3">NBRC 16421</strain>
    </source>
</reference>
<dbReference type="GO" id="GO:0016616">
    <property type="term" value="F:oxidoreductase activity, acting on the CH-OH group of donors, NAD or NADP as acceptor"/>
    <property type="evidence" value="ECO:0007669"/>
    <property type="project" value="TreeGrafter"/>
</dbReference>
<accession>A0A8J3ZAJ8</accession>
<dbReference type="Gene3D" id="3.40.50.720">
    <property type="entry name" value="NAD(P)-binding Rossmann-like Domain"/>
    <property type="match status" value="1"/>
</dbReference>
<dbReference type="RefSeq" id="WP_203997474.1">
    <property type="nucleotide sequence ID" value="NZ_BOPG01000033.1"/>
</dbReference>
<dbReference type="PROSITE" id="PS00061">
    <property type="entry name" value="ADH_SHORT"/>
    <property type="match status" value="1"/>
</dbReference>
<dbReference type="SUPFAM" id="SSF51735">
    <property type="entry name" value="NAD(P)-binding Rossmann-fold domains"/>
    <property type="match status" value="1"/>
</dbReference>